<dbReference type="PROSITE" id="PS51257">
    <property type="entry name" value="PROKAR_LIPOPROTEIN"/>
    <property type="match status" value="1"/>
</dbReference>
<dbReference type="AlphaFoldDB" id="A0A926RUZ2"/>
<comment type="caution">
    <text evidence="4">The sequence shown here is derived from an EMBL/GenBank/DDBJ whole genome shotgun (WGS) entry which is preliminary data.</text>
</comment>
<feature type="region of interest" description="Disordered" evidence="1">
    <location>
        <begin position="164"/>
        <end position="206"/>
    </location>
</feature>
<dbReference type="EMBL" id="JACXAH010000029">
    <property type="protein sequence ID" value="MBD1373588.1"/>
    <property type="molecule type" value="Genomic_DNA"/>
</dbReference>
<sequence>MIRFPIGIICLLSIFTLTSCMGQSSQDQEPDYKKTKEMTLDVLQTSEGKKALQALFTDPEFKEQLMLTDETLTKAMAKTIKEPETQKEWMKILQNPDVAANLAQATEAQQKELMKTLMKDPTYQKMMIELLQDPSYTPHLLQILKSQQSRQEIQKIMEEQLSVPSFQEKMKQLMKESQSGQKESSTEESESGKKGESSEGQQNEQA</sequence>
<dbReference type="Proteomes" id="UP000661691">
    <property type="component" value="Unassembled WGS sequence"/>
</dbReference>
<evidence type="ECO:0000256" key="1">
    <source>
        <dbReference type="SAM" id="MobiDB-lite"/>
    </source>
</evidence>
<evidence type="ECO:0000313" key="4">
    <source>
        <dbReference type="EMBL" id="MBD1373588.1"/>
    </source>
</evidence>
<proteinExistence type="predicted"/>
<feature type="signal peptide" evidence="2">
    <location>
        <begin position="1"/>
        <end position="22"/>
    </location>
</feature>
<dbReference type="InterPro" id="IPR041262">
    <property type="entry name" value="GerD_central"/>
</dbReference>
<feature type="domain" description="Spore germination GerD central core" evidence="3">
    <location>
        <begin position="66"/>
        <end position="177"/>
    </location>
</feature>
<evidence type="ECO:0000256" key="2">
    <source>
        <dbReference type="SAM" id="SignalP"/>
    </source>
</evidence>
<evidence type="ECO:0000259" key="3">
    <source>
        <dbReference type="Pfam" id="PF17898"/>
    </source>
</evidence>
<dbReference type="RefSeq" id="WP_191142612.1">
    <property type="nucleotide sequence ID" value="NZ_JACXAH010000029.1"/>
</dbReference>
<accession>A0A926RUZ2</accession>
<gene>
    <name evidence="4" type="ORF">IC620_14665</name>
</gene>
<dbReference type="NCBIfam" id="NF040801">
    <property type="entry name" value="spore_GerD"/>
    <property type="match status" value="1"/>
</dbReference>
<name>A0A926RUZ2_9BACL</name>
<organism evidence="4 5">
    <name type="scientific">Polycladospora coralii</name>
    <dbReference type="NCBI Taxonomy" id="2771432"/>
    <lineage>
        <taxon>Bacteria</taxon>
        <taxon>Bacillati</taxon>
        <taxon>Bacillota</taxon>
        <taxon>Bacilli</taxon>
        <taxon>Bacillales</taxon>
        <taxon>Thermoactinomycetaceae</taxon>
        <taxon>Polycladospora</taxon>
    </lineage>
</organism>
<protein>
    <recommendedName>
        <fullName evidence="3">Spore germination GerD central core domain-containing protein</fullName>
    </recommendedName>
</protein>
<feature type="chain" id="PRO_5036678054" description="Spore germination GerD central core domain-containing protein" evidence="2">
    <location>
        <begin position="23"/>
        <end position="206"/>
    </location>
</feature>
<evidence type="ECO:0000313" key="5">
    <source>
        <dbReference type="Proteomes" id="UP000661691"/>
    </source>
</evidence>
<dbReference type="Pfam" id="PF17898">
    <property type="entry name" value="GerD"/>
    <property type="match status" value="1"/>
</dbReference>
<keyword evidence="2" id="KW-0732">Signal</keyword>
<keyword evidence="5" id="KW-1185">Reference proteome</keyword>
<reference evidence="4" key="1">
    <citation type="submission" date="2020-09" db="EMBL/GenBank/DDBJ databases">
        <title>A novel bacterium of genus Hazenella, isolated from South China Sea.</title>
        <authorList>
            <person name="Huang H."/>
            <person name="Mo K."/>
            <person name="Hu Y."/>
        </authorList>
    </citation>
    <scope>NUCLEOTIDE SEQUENCE</scope>
    <source>
        <strain evidence="4">IB182357</strain>
    </source>
</reference>